<dbReference type="RefSeq" id="WP_377430288.1">
    <property type="nucleotide sequence ID" value="NZ_JBHSPR010000053.1"/>
</dbReference>
<dbReference type="Proteomes" id="UP001596203">
    <property type="component" value="Unassembled WGS sequence"/>
</dbReference>
<sequence length="83" mass="9531">MQRVVRWNIDFLVKSAWKMPHGTWNDLDQGHVAYFDVDAEQLAKVSPALREALTRNGQLGQIVDHTYSVVGGNRIMTFVVEFR</sequence>
<name>A0ABW1KIW7_9ACTN</name>
<accession>A0ABW1KIW7</accession>
<proteinExistence type="predicted"/>
<protein>
    <submittedName>
        <fullName evidence="1">Uncharacterized protein</fullName>
    </submittedName>
</protein>
<evidence type="ECO:0000313" key="2">
    <source>
        <dbReference type="Proteomes" id="UP001596203"/>
    </source>
</evidence>
<keyword evidence="2" id="KW-1185">Reference proteome</keyword>
<dbReference type="EMBL" id="JBHSPR010000053">
    <property type="protein sequence ID" value="MFC6021716.1"/>
    <property type="molecule type" value="Genomic_DNA"/>
</dbReference>
<gene>
    <name evidence="1" type="ORF">ACFP2T_36820</name>
</gene>
<reference evidence="2" key="1">
    <citation type="journal article" date="2019" name="Int. J. Syst. Evol. Microbiol.">
        <title>The Global Catalogue of Microorganisms (GCM) 10K type strain sequencing project: providing services to taxonomists for standard genome sequencing and annotation.</title>
        <authorList>
            <consortium name="The Broad Institute Genomics Platform"/>
            <consortium name="The Broad Institute Genome Sequencing Center for Infectious Disease"/>
            <person name="Wu L."/>
            <person name="Ma J."/>
        </authorList>
    </citation>
    <scope>NUCLEOTIDE SEQUENCE [LARGE SCALE GENOMIC DNA]</scope>
    <source>
        <strain evidence="2">ZS-35-S2</strain>
    </source>
</reference>
<organism evidence="1 2">
    <name type="scientific">Plantactinospora solaniradicis</name>
    <dbReference type="NCBI Taxonomy" id="1723736"/>
    <lineage>
        <taxon>Bacteria</taxon>
        <taxon>Bacillati</taxon>
        <taxon>Actinomycetota</taxon>
        <taxon>Actinomycetes</taxon>
        <taxon>Micromonosporales</taxon>
        <taxon>Micromonosporaceae</taxon>
        <taxon>Plantactinospora</taxon>
    </lineage>
</organism>
<evidence type="ECO:0000313" key="1">
    <source>
        <dbReference type="EMBL" id="MFC6021716.1"/>
    </source>
</evidence>
<comment type="caution">
    <text evidence="1">The sequence shown here is derived from an EMBL/GenBank/DDBJ whole genome shotgun (WGS) entry which is preliminary data.</text>
</comment>